<accession>A0AAV7L7F2</accession>
<name>A0AAV7L7F2_PLEWA</name>
<keyword evidence="2" id="KW-1185">Reference proteome</keyword>
<proteinExistence type="predicted"/>
<feature type="non-terminal residue" evidence="1">
    <location>
        <position position="108"/>
    </location>
</feature>
<sequence length="108" mass="11876">MALGIVSSSNFYQRLLQQSTEVFRGRAKRVLRESVHQRERPLQSGAVLEGVQASAARNQLRALIMGHQGWLGPELGTCDPTPAPFMRCKCDPEAILSSQARERGDAPS</sequence>
<reference evidence="1" key="1">
    <citation type="journal article" date="2022" name="bioRxiv">
        <title>Sequencing and chromosome-scale assembly of the giantPleurodeles waltlgenome.</title>
        <authorList>
            <person name="Brown T."/>
            <person name="Elewa A."/>
            <person name="Iarovenko S."/>
            <person name="Subramanian E."/>
            <person name="Araus A.J."/>
            <person name="Petzold A."/>
            <person name="Susuki M."/>
            <person name="Suzuki K.-i.T."/>
            <person name="Hayashi T."/>
            <person name="Toyoda A."/>
            <person name="Oliveira C."/>
            <person name="Osipova E."/>
            <person name="Leigh N.D."/>
            <person name="Simon A."/>
            <person name="Yun M.H."/>
        </authorList>
    </citation>
    <scope>NUCLEOTIDE SEQUENCE</scope>
    <source>
        <strain evidence="1">20211129_DDA</strain>
        <tissue evidence="1">Liver</tissue>
    </source>
</reference>
<protein>
    <submittedName>
        <fullName evidence="1">Uncharacterized protein</fullName>
    </submittedName>
</protein>
<dbReference type="EMBL" id="JANPWB010000015">
    <property type="protein sequence ID" value="KAJ1086932.1"/>
    <property type="molecule type" value="Genomic_DNA"/>
</dbReference>
<gene>
    <name evidence="1" type="ORF">NDU88_000127</name>
</gene>
<evidence type="ECO:0000313" key="2">
    <source>
        <dbReference type="Proteomes" id="UP001066276"/>
    </source>
</evidence>
<evidence type="ECO:0000313" key="1">
    <source>
        <dbReference type="EMBL" id="KAJ1086932.1"/>
    </source>
</evidence>
<dbReference type="Proteomes" id="UP001066276">
    <property type="component" value="Chromosome 11"/>
</dbReference>
<comment type="caution">
    <text evidence="1">The sequence shown here is derived from an EMBL/GenBank/DDBJ whole genome shotgun (WGS) entry which is preliminary data.</text>
</comment>
<dbReference type="AlphaFoldDB" id="A0AAV7L7F2"/>
<organism evidence="1 2">
    <name type="scientific">Pleurodeles waltl</name>
    <name type="common">Iberian ribbed newt</name>
    <dbReference type="NCBI Taxonomy" id="8319"/>
    <lineage>
        <taxon>Eukaryota</taxon>
        <taxon>Metazoa</taxon>
        <taxon>Chordata</taxon>
        <taxon>Craniata</taxon>
        <taxon>Vertebrata</taxon>
        <taxon>Euteleostomi</taxon>
        <taxon>Amphibia</taxon>
        <taxon>Batrachia</taxon>
        <taxon>Caudata</taxon>
        <taxon>Salamandroidea</taxon>
        <taxon>Salamandridae</taxon>
        <taxon>Pleurodelinae</taxon>
        <taxon>Pleurodeles</taxon>
    </lineage>
</organism>